<accession>A0A821SJG6</accession>
<name>A0A821SJG6_9BILA</name>
<reference evidence="2" key="1">
    <citation type="submission" date="2021-02" db="EMBL/GenBank/DDBJ databases">
        <authorList>
            <person name="Nowell W R."/>
        </authorList>
    </citation>
    <scope>NUCLEOTIDE SEQUENCE</scope>
</reference>
<gene>
    <name evidence="2" type="ORF">UJA718_LOCUS43871</name>
</gene>
<feature type="non-terminal residue" evidence="2">
    <location>
        <position position="1"/>
    </location>
</feature>
<evidence type="ECO:0000313" key="2">
    <source>
        <dbReference type="EMBL" id="CAF4860865.1"/>
    </source>
</evidence>
<evidence type="ECO:0000313" key="3">
    <source>
        <dbReference type="Proteomes" id="UP000663873"/>
    </source>
</evidence>
<organism evidence="2 3">
    <name type="scientific">Rotaria socialis</name>
    <dbReference type="NCBI Taxonomy" id="392032"/>
    <lineage>
        <taxon>Eukaryota</taxon>
        <taxon>Metazoa</taxon>
        <taxon>Spiralia</taxon>
        <taxon>Gnathifera</taxon>
        <taxon>Rotifera</taxon>
        <taxon>Eurotatoria</taxon>
        <taxon>Bdelloidea</taxon>
        <taxon>Philodinida</taxon>
        <taxon>Philodinidae</taxon>
        <taxon>Rotaria</taxon>
    </lineage>
</organism>
<dbReference type="AlphaFoldDB" id="A0A821SJG6"/>
<comment type="caution">
    <text evidence="2">The sequence shown here is derived from an EMBL/GenBank/DDBJ whole genome shotgun (WGS) entry which is preliminary data.</text>
</comment>
<keyword evidence="3" id="KW-1185">Reference proteome</keyword>
<proteinExistence type="predicted"/>
<protein>
    <submittedName>
        <fullName evidence="2">Uncharacterized protein</fullName>
    </submittedName>
</protein>
<sequence>RKNNHKSSTTTTSIHQSEDKEDEEEPTKLIRLDQLWGMLFAVNRTATANMKKLICFFVFDSS</sequence>
<dbReference type="Proteomes" id="UP000663873">
    <property type="component" value="Unassembled WGS sequence"/>
</dbReference>
<dbReference type="EMBL" id="CAJOBP010064119">
    <property type="protein sequence ID" value="CAF4860865.1"/>
    <property type="molecule type" value="Genomic_DNA"/>
</dbReference>
<evidence type="ECO:0000256" key="1">
    <source>
        <dbReference type="SAM" id="MobiDB-lite"/>
    </source>
</evidence>
<feature type="region of interest" description="Disordered" evidence="1">
    <location>
        <begin position="1"/>
        <end position="26"/>
    </location>
</feature>